<dbReference type="AlphaFoldDB" id="A0A829R9V8"/>
<proteinExistence type="predicted"/>
<comment type="caution">
    <text evidence="2">The sequence shown here is derived from an EMBL/GenBank/DDBJ whole genome shotgun (WGS) entry which is preliminary data.</text>
</comment>
<dbReference type="SMART" id="SM00257">
    <property type="entry name" value="LysM"/>
    <property type="match status" value="1"/>
</dbReference>
<dbReference type="SUPFAM" id="SSF54106">
    <property type="entry name" value="LysM domain"/>
    <property type="match status" value="1"/>
</dbReference>
<dbReference type="EMBL" id="AODG01000004">
    <property type="protein sequence ID" value="EUJ30105.1"/>
    <property type="molecule type" value="Genomic_DNA"/>
</dbReference>
<gene>
    <name evidence="2" type="ORF">LMUR_03482</name>
</gene>
<dbReference type="Pfam" id="PF01476">
    <property type="entry name" value="LysM"/>
    <property type="match status" value="1"/>
</dbReference>
<accession>A0A829R9V8</accession>
<dbReference type="InterPro" id="IPR018392">
    <property type="entry name" value="LysM"/>
</dbReference>
<reference evidence="2 3" key="1">
    <citation type="submission" date="2012-12" db="EMBL/GenBank/DDBJ databases">
        <title>Novel taxa of Listeriaceae from agricultural environments in the United States.</title>
        <authorList>
            <person name="den Bakker H.C."/>
            <person name="Allred A."/>
            <person name="Warchocki S."/>
            <person name="Wright E.M."/>
            <person name="Burrell A."/>
            <person name="Nightingale K.K."/>
            <person name="Kephart D."/>
            <person name="Wiedmann M."/>
        </authorList>
    </citation>
    <scope>NUCLEOTIDE SEQUENCE [LARGE SCALE GENOMIC DNA]</scope>
    <source>
        <strain evidence="2 3">FSL F6-1183</strain>
    </source>
</reference>
<sequence length="113" mass="12669">MLNRVRALTLGIFSSKNKKEVVSKHLAAIDNTNKSQFRSQMKASGFSPADTEPWISNYNFETPSVDRNIKYTVKEGDKIHEIATRFNISVGKLLAANDLTSPELTTNQELVIK</sequence>
<dbReference type="RefSeq" id="WP_036104322.1">
    <property type="nucleotide sequence ID" value="NZ_AODG01000004.1"/>
</dbReference>
<evidence type="ECO:0000313" key="2">
    <source>
        <dbReference type="EMBL" id="EUJ30105.1"/>
    </source>
</evidence>
<name>A0A829R9V8_LISGR</name>
<dbReference type="PROSITE" id="PS51782">
    <property type="entry name" value="LYSM"/>
    <property type="match status" value="1"/>
</dbReference>
<dbReference type="Gene3D" id="3.10.350.10">
    <property type="entry name" value="LysM domain"/>
    <property type="match status" value="1"/>
</dbReference>
<dbReference type="Proteomes" id="UP000019251">
    <property type="component" value="Unassembled WGS sequence"/>
</dbReference>
<evidence type="ECO:0000259" key="1">
    <source>
        <dbReference type="PROSITE" id="PS51782"/>
    </source>
</evidence>
<dbReference type="CDD" id="cd00118">
    <property type="entry name" value="LysM"/>
    <property type="match status" value="1"/>
</dbReference>
<protein>
    <recommendedName>
        <fullName evidence="1">LysM domain-containing protein</fullName>
    </recommendedName>
</protein>
<feature type="domain" description="LysM" evidence="1">
    <location>
        <begin position="69"/>
        <end position="112"/>
    </location>
</feature>
<evidence type="ECO:0000313" key="3">
    <source>
        <dbReference type="Proteomes" id="UP000019251"/>
    </source>
</evidence>
<dbReference type="InterPro" id="IPR036779">
    <property type="entry name" value="LysM_dom_sf"/>
</dbReference>
<organism evidence="2 3">
    <name type="scientific">Listeria grayi FSL F6-1183</name>
    <dbReference type="NCBI Taxonomy" id="1265827"/>
    <lineage>
        <taxon>Bacteria</taxon>
        <taxon>Bacillati</taxon>
        <taxon>Bacillota</taxon>
        <taxon>Bacilli</taxon>
        <taxon>Bacillales</taxon>
        <taxon>Listeriaceae</taxon>
        <taxon>Listeria</taxon>
    </lineage>
</organism>